<dbReference type="PROSITE" id="PS51257">
    <property type="entry name" value="PROKAR_LIPOPROTEIN"/>
    <property type="match status" value="1"/>
</dbReference>
<sequence length="289" mass="30916">MKNLLTYGLVCLTLFFTSCLLNREEDEKPKGEDVLNEEIILPAGSFSVDDDQLTRDPGLTISSGTSSAAVRVEEGQTISASITFSSADANVTHAGIRFGNSGKSWLIPISAAKGYSSGTLSFSMGIPSGLCDQIKSICHDVKCYEFAVASAGGSSYRISNENINELVLGCGACDDSSCKELAVGCSCDANTMNADAQRISTSLSNLSGDIDQLCSFFYSEFVPWYDSVVDCLSQSGASQTDVRAILDSYKTLKDTYDDLCSSARGRTDVDHEQPVNDALELVELVKSKI</sequence>
<dbReference type="EMBL" id="CP106679">
    <property type="protein sequence ID" value="UXP33411.1"/>
    <property type="molecule type" value="Genomic_DNA"/>
</dbReference>
<evidence type="ECO:0000313" key="1">
    <source>
        <dbReference type="EMBL" id="UXP33411.1"/>
    </source>
</evidence>
<dbReference type="Proteomes" id="UP001065174">
    <property type="component" value="Chromosome"/>
</dbReference>
<name>A0ABY6CSB0_9BACT</name>
<evidence type="ECO:0008006" key="3">
    <source>
        <dbReference type="Google" id="ProtNLM"/>
    </source>
</evidence>
<proteinExistence type="predicted"/>
<gene>
    <name evidence="1" type="ORF">N6H18_05525</name>
</gene>
<evidence type="ECO:0000313" key="2">
    <source>
        <dbReference type="Proteomes" id="UP001065174"/>
    </source>
</evidence>
<protein>
    <recommendedName>
        <fullName evidence="3">Lipoprotein</fullName>
    </recommendedName>
</protein>
<keyword evidence="2" id="KW-1185">Reference proteome</keyword>
<reference evidence="1" key="1">
    <citation type="submission" date="2022-09" db="EMBL/GenBank/DDBJ databases">
        <title>Comparative genomics and taxonomic characterization of three novel marine species of genus Reichenbachiella exhibiting antioxidant and polysaccharide degradation activities.</title>
        <authorList>
            <person name="Muhammad N."/>
            <person name="Lee Y.-J."/>
            <person name="Ko J."/>
            <person name="Kim S.-G."/>
        </authorList>
    </citation>
    <scope>NUCLEOTIDE SEQUENCE</scope>
    <source>
        <strain evidence="1">BKB1-1</strain>
    </source>
</reference>
<accession>A0ABY6CSB0</accession>
<dbReference type="RefSeq" id="WP_262310840.1">
    <property type="nucleotide sequence ID" value="NZ_CP106679.1"/>
</dbReference>
<organism evidence="1 2">
    <name type="scientific">Reichenbachiella agarivorans</name>
    <dbReference type="NCBI Taxonomy" id="2979464"/>
    <lineage>
        <taxon>Bacteria</taxon>
        <taxon>Pseudomonadati</taxon>
        <taxon>Bacteroidota</taxon>
        <taxon>Cytophagia</taxon>
        <taxon>Cytophagales</taxon>
        <taxon>Reichenbachiellaceae</taxon>
        <taxon>Reichenbachiella</taxon>
    </lineage>
</organism>